<keyword evidence="1" id="KW-1133">Transmembrane helix</keyword>
<evidence type="ECO:0000313" key="3">
    <source>
        <dbReference type="Proteomes" id="UP000811609"/>
    </source>
</evidence>
<evidence type="ECO:0000256" key="1">
    <source>
        <dbReference type="SAM" id="Phobius"/>
    </source>
</evidence>
<keyword evidence="3" id="KW-1185">Reference proteome</keyword>
<proteinExistence type="predicted"/>
<dbReference type="Proteomes" id="UP000811609">
    <property type="component" value="Chromosome 10"/>
</dbReference>
<keyword evidence="1" id="KW-0812">Transmembrane</keyword>
<dbReference type="EMBL" id="CM031818">
    <property type="protein sequence ID" value="KAG6639192.1"/>
    <property type="molecule type" value="Genomic_DNA"/>
</dbReference>
<accession>A0A8T1PDG9</accession>
<comment type="caution">
    <text evidence="2">The sequence shown here is derived from an EMBL/GenBank/DDBJ whole genome shotgun (WGS) entry which is preliminary data.</text>
</comment>
<organism evidence="2 3">
    <name type="scientific">Carya illinoinensis</name>
    <name type="common">Pecan</name>
    <dbReference type="NCBI Taxonomy" id="32201"/>
    <lineage>
        <taxon>Eukaryota</taxon>
        <taxon>Viridiplantae</taxon>
        <taxon>Streptophyta</taxon>
        <taxon>Embryophyta</taxon>
        <taxon>Tracheophyta</taxon>
        <taxon>Spermatophyta</taxon>
        <taxon>Magnoliopsida</taxon>
        <taxon>eudicotyledons</taxon>
        <taxon>Gunneridae</taxon>
        <taxon>Pentapetalae</taxon>
        <taxon>rosids</taxon>
        <taxon>fabids</taxon>
        <taxon>Fagales</taxon>
        <taxon>Juglandaceae</taxon>
        <taxon>Carya</taxon>
    </lineage>
</organism>
<sequence length="129" mass="14621">MTNPNSVLIKLVHHLRFFCFLLPIYLLNGVTYRGAMEIGESRGAMEIGKSFYQTRQTNSNRSGVVKDKKFAALTGNQLRRHFGWGRLGLVMKSSFSFGRIKNGEHIVLKKDDVQSLYLDVQNTVNPSTI</sequence>
<evidence type="ECO:0000313" key="2">
    <source>
        <dbReference type="EMBL" id="KAG6639192.1"/>
    </source>
</evidence>
<dbReference type="AlphaFoldDB" id="A0A8T1PDG9"/>
<gene>
    <name evidence="2" type="ORF">CIPAW_10G083400</name>
</gene>
<reference evidence="2" key="1">
    <citation type="submission" date="2020-12" db="EMBL/GenBank/DDBJ databases">
        <title>WGS assembly of Carya illinoinensis cv. Pawnee.</title>
        <authorList>
            <person name="Platts A."/>
            <person name="Shu S."/>
            <person name="Wright S."/>
            <person name="Barry K."/>
            <person name="Edger P."/>
            <person name="Pires J.C."/>
            <person name="Schmutz J."/>
        </authorList>
    </citation>
    <scope>NUCLEOTIDE SEQUENCE</scope>
    <source>
        <tissue evidence="2">Leaf</tissue>
    </source>
</reference>
<feature type="transmembrane region" description="Helical" evidence="1">
    <location>
        <begin position="15"/>
        <end position="35"/>
    </location>
</feature>
<name>A0A8T1PDG9_CARIL</name>
<protein>
    <submittedName>
        <fullName evidence="2">Uncharacterized protein</fullName>
    </submittedName>
</protein>
<keyword evidence="1" id="KW-0472">Membrane</keyword>